<dbReference type="Gene3D" id="3.40.630.30">
    <property type="match status" value="1"/>
</dbReference>
<organism evidence="4 5">
    <name type="scientific">Nannocystis exedens</name>
    <dbReference type="NCBI Taxonomy" id="54"/>
    <lineage>
        <taxon>Bacteria</taxon>
        <taxon>Pseudomonadati</taxon>
        <taxon>Myxococcota</taxon>
        <taxon>Polyangia</taxon>
        <taxon>Nannocystales</taxon>
        <taxon>Nannocystaceae</taxon>
        <taxon>Nannocystis</taxon>
    </lineage>
</organism>
<dbReference type="InterPro" id="IPR050832">
    <property type="entry name" value="Bact_Acetyltransf"/>
</dbReference>
<proteinExistence type="predicted"/>
<name>A0A1I1YQ06_9BACT</name>
<dbReference type="InterPro" id="IPR000182">
    <property type="entry name" value="GNAT_dom"/>
</dbReference>
<accession>A0A1I1YQ06</accession>
<feature type="domain" description="N-acetyltransferase" evidence="3">
    <location>
        <begin position="23"/>
        <end position="180"/>
    </location>
</feature>
<evidence type="ECO:0000256" key="2">
    <source>
        <dbReference type="ARBA" id="ARBA00023315"/>
    </source>
</evidence>
<dbReference type="EMBL" id="FOMX01000010">
    <property type="protein sequence ID" value="SFE21616.1"/>
    <property type="molecule type" value="Genomic_DNA"/>
</dbReference>
<keyword evidence="2" id="KW-0012">Acyltransferase</keyword>
<gene>
    <name evidence="4" type="ORF">SAMN02745121_03452</name>
</gene>
<dbReference type="Pfam" id="PF13673">
    <property type="entry name" value="Acetyltransf_10"/>
    <property type="match status" value="1"/>
</dbReference>
<dbReference type="STRING" id="54.SAMN02745121_03452"/>
<keyword evidence="1 4" id="KW-0808">Transferase</keyword>
<dbReference type="GO" id="GO:0016747">
    <property type="term" value="F:acyltransferase activity, transferring groups other than amino-acyl groups"/>
    <property type="evidence" value="ECO:0007669"/>
    <property type="project" value="InterPro"/>
</dbReference>
<evidence type="ECO:0000256" key="1">
    <source>
        <dbReference type="ARBA" id="ARBA00022679"/>
    </source>
</evidence>
<dbReference type="InterPro" id="IPR016181">
    <property type="entry name" value="Acyl_CoA_acyltransferase"/>
</dbReference>
<evidence type="ECO:0000313" key="4">
    <source>
        <dbReference type="EMBL" id="SFE21616.1"/>
    </source>
</evidence>
<dbReference type="Proteomes" id="UP000199400">
    <property type="component" value="Unassembled WGS sequence"/>
</dbReference>
<reference evidence="5" key="1">
    <citation type="submission" date="2016-10" db="EMBL/GenBank/DDBJ databases">
        <authorList>
            <person name="Varghese N."/>
            <person name="Submissions S."/>
        </authorList>
    </citation>
    <scope>NUCLEOTIDE SEQUENCE [LARGE SCALE GENOMIC DNA]</scope>
    <source>
        <strain evidence="5">ATCC 25963</strain>
    </source>
</reference>
<dbReference type="PROSITE" id="PS51186">
    <property type="entry name" value="GNAT"/>
    <property type="match status" value="1"/>
</dbReference>
<protein>
    <submittedName>
        <fullName evidence="4">Putative acetyltransferase</fullName>
    </submittedName>
</protein>
<sequence>MVVRRPRPAADEVHSPAVTAFEFQIRPAIFEDAAGIAAAHVASIRSLGPAAYAPEVVADWGAPRSGRRYLRAMANGERFFVAVDGQGRVLGFAGHRVEAREHRIAVYVRGDASRRGVGSALLAAAEAVARQGGAAGIRVDASLVAVPFYAANGFRALAPAVHTLRSGRPMACVKMEKSFVAAAQLP</sequence>
<evidence type="ECO:0000313" key="5">
    <source>
        <dbReference type="Proteomes" id="UP000199400"/>
    </source>
</evidence>
<keyword evidence="5" id="KW-1185">Reference proteome</keyword>
<dbReference type="PANTHER" id="PTHR43877">
    <property type="entry name" value="AMINOALKYLPHOSPHONATE N-ACETYLTRANSFERASE-RELATED-RELATED"/>
    <property type="match status" value="1"/>
</dbReference>
<dbReference type="AlphaFoldDB" id="A0A1I1YQ06"/>
<dbReference type="PANTHER" id="PTHR43877:SF1">
    <property type="entry name" value="ACETYLTRANSFERASE"/>
    <property type="match status" value="1"/>
</dbReference>
<evidence type="ECO:0000259" key="3">
    <source>
        <dbReference type="PROSITE" id="PS51186"/>
    </source>
</evidence>
<dbReference type="SUPFAM" id="SSF55729">
    <property type="entry name" value="Acyl-CoA N-acyltransferases (Nat)"/>
    <property type="match status" value="1"/>
</dbReference>